<evidence type="ECO:0000256" key="2">
    <source>
        <dbReference type="SAM" id="MobiDB-lite"/>
    </source>
</evidence>
<accession>A0A3G2R5Y0</accession>
<dbReference type="Proteomes" id="UP000280960">
    <property type="component" value="Chromosome"/>
</dbReference>
<evidence type="ECO:0000313" key="4">
    <source>
        <dbReference type="Proteomes" id="UP000280960"/>
    </source>
</evidence>
<evidence type="ECO:0000313" key="3">
    <source>
        <dbReference type="EMBL" id="AYO30819.1"/>
    </source>
</evidence>
<sequence length="208" mass="24486">MKEQEFDEWLQEHEKRRPRTKMPPKVLKRIMEEPPLPGKGGLAPGEREEDFVLNYYKATEKFLYNYNSLKASIENMKQEIEGMDYREISAINYDKEPTSKTYAFYSITEEAGVRAADKKRLLEQRIKATEGKIERIDRAIEALNDTERQIITERYINGKQWWQIAYSVRINERWCREIRKRAVTKIAIGLFGEDAMPKDSRNTAVQSG</sequence>
<dbReference type="RefSeq" id="WP_122014837.1">
    <property type="nucleotide sequence ID" value="NZ_CP033169.1"/>
</dbReference>
<keyword evidence="4" id="KW-1185">Reference proteome</keyword>
<dbReference type="SUPFAM" id="SSF88659">
    <property type="entry name" value="Sigma3 and sigma4 domains of RNA polymerase sigma factors"/>
    <property type="match status" value="1"/>
</dbReference>
<feature type="region of interest" description="Disordered" evidence="2">
    <location>
        <begin position="1"/>
        <end position="44"/>
    </location>
</feature>
<feature type="compositionally biased region" description="Basic residues" evidence="2">
    <location>
        <begin position="16"/>
        <end position="28"/>
    </location>
</feature>
<protein>
    <submittedName>
        <fullName evidence="3">Uncharacterized protein</fullName>
    </submittedName>
</protein>
<feature type="compositionally biased region" description="Basic and acidic residues" evidence="2">
    <location>
        <begin position="1"/>
        <end position="15"/>
    </location>
</feature>
<dbReference type="InterPro" id="IPR013324">
    <property type="entry name" value="RNA_pol_sigma_r3/r4-like"/>
</dbReference>
<evidence type="ECO:0000256" key="1">
    <source>
        <dbReference type="SAM" id="Coils"/>
    </source>
</evidence>
<dbReference type="KEGG" id="bacg:D2962_09525"/>
<name>A0A3G2R5Y0_9FIRM</name>
<reference evidence="3 4" key="1">
    <citation type="submission" date="2018-10" db="EMBL/GenBank/DDBJ databases">
        <authorList>
            <person name="Zhang X."/>
        </authorList>
    </citation>
    <scope>NUCLEOTIDE SEQUENCE [LARGE SCALE GENOMIC DNA]</scope>
    <source>
        <strain evidence="3 4">SK-G1</strain>
    </source>
</reference>
<proteinExistence type="predicted"/>
<dbReference type="Gene3D" id="1.20.140.160">
    <property type="match status" value="1"/>
</dbReference>
<dbReference type="AlphaFoldDB" id="A0A3G2R5Y0"/>
<dbReference type="EMBL" id="CP033169">
    <property type="protein sequence ID" value="AYO30819.1"/>
    <property type="molecule type" value="Genomic_DNA"/>
</dbReference>
<keyword evidence="1" id="KW-0175">Coiled coil</keyword>
<organism evidence="3 4">
    <name type="scientific">Biomaibacter acetigenes</name>
    <dbReference type="NCBI Taxonomy" id="2316383"/>
    <lineage>
        <taxon>Bacteria</taxon>
        <taxon>Bacillati</taxon>
        <taxon>Bacillota</taxon>
        <taxon>Clostridia</taxon>
        <taxon>Thermosediminibacterales</taxon>
        <taxon>Tepidanaerobacteraceae</taxon>
        <taxon>Biomaibacter</taxon>
    </lineage>
</organism>
<feature type="coiled-coil region" evidence="1">
    <location>
        <begin position="119"/>
        <end position="146"/>
    </location>
</feature>
<gene>
    <name evidence="3" type="ORF">D2962_09525</name>
</gene>